<evidence type="ECO:0000256" key="5">
    <source>
        <dbReference type="SAM" id="MobiDB-lite"/>
    </source>
</evidence>
<name>A0A1F8A670_9EURO</name>
<keyword evidence="3" id="KW-0804">Transcription</keyword>
<dbReference type="GO" id="GO:0008270">
    <property type="term" value="F:zinc ion binding"/>
    <property type="evidence" value="ECO:0007669"/>
    <property type="project" value="InterPro"/>
</dbReference>
<keyword evidence="4" id="KW-0539">Nucleus</keyword>
<evidence type="ECO:0000256" key="2">
    <source>
        <dbReference type="ARBA" id="ARBA00023125"/>
    </source>
</evidence>
<feature type="region of interest" description="Disordered" evidence="5">
    <location>
        <begin position="713"/>
        <end position="734"/>
    </location>
</feature>
<evidence type="ECO:0000256" key="4">
    <source>
        <dbReference type="ARBA" id="ARBA00023242"/>
    </source>
</evidence>
<organism evidence="7 8">
    <name type="scientific">Aspergillus bombycis</name>
    <dbReference type="NCBI Taxonomy" id="109264"/>
    <lineage>
        <taxon>Eukaryota</taxon>
        <taxon>Fungi</taxon>
        <taxon>Dikarya</taxon>
        <taxon>Ascomycota</taxon>
        <taxon>Pezizomycotina</taxon>
        <taxon>Eurotiomycetes</taxon>
        <taxon>Eurotiomycetidae</taxon>
        <taxon>Eurotiales</taxon>
        <taxon>Aspergillaceae</taxon>
        <taxon>Aspergillus</taxon>
    </lineage>
</organism>
<accession>A0A1F8A670</accession>
<reference evidence="7 8" key="1">
    <citation type="journal article" date="2016" name="Genome Biol. Evol.">
        <title>Draft genome sequence of an aflatoxigenic Aspergillus species, A. bombycis.</title>
        <authorList>
            <person name="Moore G.G."/>
            <person name="Mack B.M."/>
            <person name="Beltz S.B."/>
            <person name="Gilbert M.K."/>
        </authorList>
    </citation>
    <scope>NUCLEOTIDE SEQUENCE [LARGE SCALE GENOMIC DNA]</scope>
    <source>
        <strain evidence="8">NRRL 26010</strain>
    </source>
</reference>
<dbReference type="CDD" id="cd12148">
    <property type="entry name" value="fungal_TF_MHR"/>
    <property type="match status" value="1"/>
</dbReference>
<protein>
    <recommendedName>
        <fullName evidence="6">Zn(2)-C6 fungal-type domain-containing protein</fullName>
    </recommendedName>
</protein>
<dbReference type="PROSITE" id="PS00463">
    <property type="entry name" value="ZN2_CY6_FUNGAL_1"/>
    <property type="match status" value="1"/>
</dbReference>
<dbReference type="RefSeq" id="XP_022390943.1">
    <property type="nucleotide sequence ID" value="XM_022531115.1"/>
</dbReference>
<dbReference type="EMBL" id="LYCR01000025">
    <property type="protein sequence ID" value="OGM47226.1"/>
    <property type="molecule type" value="Genomic_DNA"/>
</dbReference>
<dbReference type="InterPro" id="IPR050987">
    <property type="entry name" value="AtrR-like"/>
</dbReference>
<dbReference type="InterPro" id="IPR001138">
    <property type="entry name" value="Zn2Cys6_DnaBD"/>
</dbReference>
<dbReference type="AlphaFoldDB" id="A0A1F8A670"/>
<dbReference type="GO" id="GO:0000981">
    <property type="term" value="F:DNA-binding transcription factor activity, RNA polymerase II-specific"/>
    <property type="evidence" value="ECO:0007669"/>
    <property type="project" value="InterPro"/>
</dbReference>
<dbReference type="SMART" id="SM00066">
    <property type="entry name" value="GAL4"/>
    <property type="match status" value="1"/>
</dbReference>
<dbReference type="InterPro" id="IPR036864">
    <property type="entry name" value="Zn2-C6_fun-type_DNA-bd_sf"/>
</dbReference>
<feature type="region of interest" description="Disordered" evidence="5">
    <location>
        <begin position="26"/>
        <end position="55"/>
    </location>
</feature>
<dbReference type="PANTHER" id="PTHR46910">
    <property type="entry name" value="TRANSCRIPTION FACTOR PDR1"/>
    <property type="match status" value="1"/>
</dbReference>
<dbReference type="STRING" id="109264.A0A1F8A670"/>
<dbReference type="GO" id="GO:0003677">
    <property type="term" value="F:DNA binding"/>
    <property type="evidence" value="ECO:0007669"/>
    <property type="project" value="UniProtKB-KW"/>
</dbReference>
<dbReference type="PANTHER" id="PTHR46910:SF13">
    <property type="entry name" value="SPECIFIC TRANSCRIPTION FACTOR, PUTATIVE (AFU_ORTHOLOGUE AFUA_4G06190)-RELATED"/>
    <property type="match status" value="1"/>
</dbReference>
<feature type="compositionally biased region" description="Polar residues" evidence="5">
    <location>
        <begin position="715"/>
        <end position="729"/>
    </location>
</feature>
<evidence type="ECO:0000313" key="8">
    <source>
        <dbReference type="Proteomes" id="UP000179179"/>
    </source>
</evidence>
<dbReference type="Proteomes" id="UP000179179">
    <property type="component" value="Unassembled WGS sequence"/>
</dbReference>
<proteinExistence type="predicted"/>
<feature type="domain" description="Zn(2)-C6 fungal-type" evidence="6">
    <location>
        <begin position="61"/>
        <end position="90"/>
    </location>
</feature>
<dbReference type="OrthoDB" id="2123952at2759"/>
<comment type="caution">
    <text evidence="7">The sequence shown here is derived from an EMBL/GenBank/DDBJ whole genome shotgun (WGS) entry which is preliminary data.</text>
</comment>
<dbReference type="Pfam" id="PF00172">
    <property type="entry name" value="Zn_clus"/>
    <property type="match status" value="1"/>
</dbReference>
<gene>
    <name evidence="7" type="ORF">ABOM_003985</name>
</gene>
<evidence type="ECO:0000256" key="1">
    <source>
        <dbReference type="ARBA" id="ARBA00023015"/>
    </source>
</evidence>
<evidence type="ECO:0000256" key="3">
    <source>
        <dbReference type="ARBA" id="ARBA00023163"/>
    </source>
</evidence>
<feature type="region of interest" description="Disordered" evidence="5">
    <location>
        <begin position="196"/>
        <end position="224"/>
    </location>
</feature>
<sequence length="799" mass="87747">MSSFRGTPNAALFSVPLSLGISTTAHRTTGDNAMEPRGTKRAGNSTSPGSSKRRGPYALRACMTCRRRKGRCDGQLPCGYCDRRGHACIYDQEHAITMDDGQHAASVSGMRDPDPVRQPPVGASVLSCAPAAAISKDSRPSAPVPASSHPSSLAHLVAGLRAQLKNVESLVQAYGKDGNYSGNNPTRSVPLHQAGQAIQGPNARSSQREARHNGSGLRPISRGFCGPTSPDYSMNVVQITLQERGYLESSVDRPTLPSFDRDHLSPSTISQWQPPCHRDDRHQLLQFRSYLTVQDAEEAISVYNDAVGELHSFVDIRNIRVQLDVWYTRDTESAIGRTTQRSDYYDLIIFNLMLAIAAQAGMESLRARSAGAVYSVFQRAANASITSTTTSIKQAVIVLLLRAKGCCYMFHDQPRLALRMCGNAGRILMELGIHNGNVVKHGLASEAQRKEGSMLMGCVTVLDRQWSAMTGLPPNFSNNTFSPKVTHLSDSPYTMAMNKLALISDKFSEPIALAAQGNSRQDDDAVELMLFQVQQWQKKCVGGRELSDVKTWLVQPSSMPPPWMLLLIFRAVSIRSLLFRPSFFPSSRVERSKQHVSPALELLWQSIDALFQIDSATDIYCKHRPYYQHILASICSLVFLLTGYVHDHRTALSSSLPPDFDWKIRGCLQTASDLARKYANTSAAAHKLWERILEVRHVLETYGIKPMYASRERNSTLTSERGSSSTNPLAIQKQPPLPLPEVPAEAAVAPANASCETDTCLVGVNLGLEPPTEASNCLLEDPQALGLPAWPSMDSYLFH</sequence>
<evidence type="ECO:0000313" key="7">
    <source>
        <dbReference type="EMBL" id="OGM47226.1"/>
    </source>
</evidence>
<dbReference type="SUPFAM" id="SSF57701">
    <property type="entry name" value="Zn2/Cys6 DNA-binding domain"/>
    <property type="match status" value="1"/>
</dbReference>
<keyword evidence="8" id="KW-1185">Reference proteome</keyword>
<evidence type="ECO:0000259" key="6">
    <source>
        <dbReference type="PROSITE" id="PS50048"/>
    </source>
</evidence>
<keyword evidence="1" id="KW-0805">Transcription regulation</keyword>
<dbReference type="CDD" id="cd00067">
    <property type="entry name" value="GAL4"/>
    <property type="match status" value="1"/>
</dbReference>
<dbReference type="Gene3D" id="4.10.240.10">
    <property type="entry name" value="Zn(2)-C6 fungal-type DNA-binding domain"/>
    <property type="match status" value="1"/>
</dbReference>
<dbReference type="PROSITE" id="PS50048">
    <property type="entry name" value="ZN2_CY6_FUNGAL_2"/>
    <property type="match status" value="1"/>
</dbReference>
<dbReference type="GeneID" id="34447375"/>
<keyword evidence="2" id="KW-0238">DNA-binding</keyword>